<reference evidence="2" key="1">
    <citation type="submission" date="2016-04" db="EMBL/GenBank/DDBJ databases">
        <authorList>
            <person name="Nguyen H.D."/>
            <person name="Samba Siva P."/>
            <person name="Cullis J."/>
            <person name="Levesque C.A."/>
            <person name="Hambleton S."/>
        </authorList>
    </citation>
    <scope>NUCLEOTIDE SEQUENCE</scope>
    <source>
        <strain evidence="2">DAOMC 236416</strain>
    </source>
</reference>
<sequence>MINFFCHAQWLDSTVPEDAVRSSPKQRRPVSWPHTARRTGVVARSLRYAGLPSSWRAKSKSPRAPTKVARTPTRTSITPIPPGRPTRTMSTFRASPNDPSRRKTTSATTTANGTKGKRKAEDPAGHNDINKRRNA</sequence>
<comment type="caution">
    <text evidence="2">The sequence shown here is derived from an EMBL/GenBank/DDBJ whole genome shotgun (WGS) entry which is preliminary data.</text>
</comment>
<dbReference type="Proteomes" id="UP000077521">
    <property type="component" value="Unassembled WGS sequence"/>
</dbReference>
<dbReference type="AlphaFoldDB" id="A0A8T8TE48"/>
<evidence type="ECO:0000313" key="2">
    <source>
        <dbReference type="EMBL" id="KAE8259817.1"/>
    </source>
</evidence>
<protein>
    <submittedName>
        <fullName evidence="2">Uncharacterized protein</fullName>
    </submittedName>
</protein>
<accession>A0A8T8TE48</accession>
<evidence type="ECO:0000313" key="3">
    <source>
        <dbReference type="Proteomes" id="UP000077521"/>
    </source>
</evidence>
<name>A0A8T8TE48_9BASI</name>
<feature type="compositionally biased region" description="Polar residues" evidence="1">
    <location>
        <begin position="89"/>
        <end position="98"/>
    </location>
</feature>
<organism evidence="2 3">
    <name type="scientific">Tilletia indica</name>
    <dbReference type="NCBI Taxonomy" id="43049"/>
    <lineage>
        <taxon>Eukaryota</taxon>
        <taxon>Fungi</taxon>
        <taxon>Dikarya</taxon>
        <taxon>Basidiomycota</taxon>
        <taxon>Ustilaginomycotina</taxon>
        <taxon>Exobasidiomycetes</taxon>
        <taxon>Tilletiales</taxon>
        <taxon>Tilletiaceae</taxon>
        <taxon>Tilletia</taxon>
    </lineage>
</organism>
<dbReference type="EMBL" id="LWDF02000025">
    <property type="protein sequence ID" value="KAE8259817.1"/>
    <property type="molecule type" value="Genomic_DNA"/>
</dbReference>
<feature type="compositionally biased region" description="Basic and acidic residues" evidence="1">
    <location>
        <begin position="119"/>
        <end position="135"/>
    </location>
</feature>
<gene>
    <name evidence="2" type="ORF">A4X13_0g761</name>
</gene>
<proteinExistence type="predicted"/>
<keyword evidence="3" id="KW-1185">Reference proteome</keyword>
<reference evidence="2" key="2">
    <citation type="journal article" date="2019" name="IMA Fungus">
        <title>Genome sequencing and comparison of five Tilletia species to identify candidate genes for the detection of regulated species infecting wheat.</title>
        <authorList>
            <person name="Nguyen H.D.T."/>
            <person name="Sultana T."/>
            <person name="Kesanakurti P."/>
            <person name="Hambleton S."/>
        </authorList>
    </citation>
    <scope>NUCLEOTIDE SEQUENCE</scope>
    <source>
        <strain evidence="2">DAOMC 236416</strain>
    </source>
</reference>
<feature type="compositionally biased region" description="Low complexity" evidence="1">
    <location>
        <begin position="105"/>
        <end position="114"/>
    </location>
</feature>
<feature type="region of interest" description="Disordered" evidence="1">
    <location>
        <begin position="17"/>
        <end position="135"/>
    </location>
</feature>
<evidence type="ECO:0000256" key="1">
    <source>
        <dbReference type="SAM" id="MobiDB-lite"/>
    </source>
</evidence>